<dbReference type="Pfam" id="PF02145">
    <property type="entry name" value="Rap_GAP"/>
    <property type="match status" value="1"/>
</dbReference>
<dbReference type="PROSITE" id="PS50085">
    <property type="entry name" value="RAPGAP"/>
    <property type="match status" value="1"/>
</dbReference>
<dbReference type="InterPro" id="IPR035974">
    <property type="entry name" value="Rap/Ran-GAP_sf"/>
</dbReference>
<evidence type="ECO:0000256" key="2">
    <source>
        <dbReference type="SAM" id="MobiDB-lite"/>
    </source>
</evidence>
<dbReference type="AlphaFoldDB" id="W4GWM1"/>
<dbReference type="GeneID" id="20806374"/>
<name>W4GWM1_APHAT</name>
<dbReference type="PANTHER" id="PTHR21344">
    <property type="entry name" value="RAL GTPASE-ACTIVATING PROTEIN SUBUNIT BETA"/>
    <property type="match status" value="1"/>
</dbReference>
<protein>
    <recommendedName>
        <fullName evidence="3">Rap-GAP domain-containing protein</fullName>
    </recommendedName>
</protein>
<evidence type="ECO:0000313" key="4">
    <source>
        <dbReference type="EMBL" id="ETV83726.1"/>
    </source>
</evidence>
<dbReference type="GO" id="GO:0051056">
    <property type="term" value="P:regulation of small GTPase mediated signal transduction"/>
    <property type="evidence" value="ECO:0007669"/>
    <property type="project" value="InterPro"/>
</dbReference>
<dbReference type="Gene3D" id="3.40.50.11210">
    <property type="entry name" value="Rap/Ran-GAP"/>
    <property type="match status" value="1"/>
</dbReference>
<proteinExistence type="predicted"/>
<dbReference type="EMBL" id="KI913120">
    <property type="protein sequence ID" value="ETV83726.1"/>
    <property type="molecule type" value="Genomic_DNA"/>
</dbReference>
<dbReference type="InterPro" id="IPR046859">
    <property type="entry name" value="RGPA/RALGAPB_N"/>
</dbReference>
<evidence type="ECO:0000259" key="3">
    <source>
        <dbReference type="PROSITE" id="PS50085"/>
    </source>
</evidence>
<dbReference type="VEuPathDB" id="FungiDB:H257_04378"/>
<dbReference type="RefSeq" id="XP_009827156.1">
    <property type="nucleotide sequence ID" value="XM_009828854.1"/>
</dbReference>
<keyword evidence="1" id="KW-0343">GTPase activation</keyword>
<dbReference type="InterPro" id="IPR039930">
    <property type="entry name" value="RALGAPB"/>
</dbReference>
<feature type="domain" description="Rap-GAP" evidence="3">
    <location>
        <begin position="978"/>
        <end position="1223"/>
    </location>
</feature>
<dbReference type="GO" id="GO:0005096">
    <property type="term" value="F:GTPase activator activity"/>
    <property type="evidence" value="ECO:0007669"/>
    <property type="project" value="UniProtKB-KW"/>
</dbReference>
<feature type="region of interest" description="Disordered" evidence="2">
    <location>
        <begin position="881"/>
        <end position="900"/>
    </location>
</feature>
<dbReference type="SUPFAM" id="SSF111347">
    <property type="entry name" value="Rap/Ran-GAP"/>
    <property type="match status" value="1"/>
</dbReference>
<dbReference type="InterPro" id="IPR016024">
    <property type="entry name" value="ARM-type_fold"/>
</dbReference>
<sequence>MFLTWVSKCELLQAPPEAHILKGFNEGCQRGICSMVVGFLSNTSEQQSSTEVAASPLPPSMSVVLATPAHVRWAMEPLGHSFALGMEDSGVILGAIGVYEKWLGLGSASADGRPKCMHAQEQEFIRDLLGHMSLLFEDKEGHRSKPDLIATHATLCQTVLDLYSALGRKRGTQLTAATWDHLLRLLLGITDCVLHGSKHTLALSLCAHLFRVTLEQFILSLHVTGVKGELWNMLLKFCRRWLHRKAVIEQWHKASLALTQHLMGRLHAPPPSSSEHAAPPPSVSIKWMDNAHVTCFELASPLLAYAWYRVMRVIGHPSLFVDPDVYLAAITGVHDLAQVFSLAKPASTPAPPKPPQLPDVNTILRILGPWLFDASLNRTAAPRFALCRAEAIRCLGGLLCRHGIGRTKQVSWPFTIRALMAIQKALLDTDEVVVVAAAVVSCSRIFGTHGTHTLRGVGVLAGSFHYAIDHILSLTVTKTAVAPSRKDSLVDKRSSMASDLDSSAAVPAAVGGVAVTVLRRACIEACSSLLTIHSHYPLAITKQVEKTLVANERLDESLLPGIYSSLPRYQSSNVVTLLINYLKTEQDPTNQQMAMWQLTIAVQKEALFWAVGLASTRNSQVPATISTICSFVTKVPSRWKPAVIFTALECLRYLTIVSEHLFKHVFSSCVFLISCVCEFMAANAQVLRATRSPPPYLDQLIASATSCLLEWVVTTPQLLSKAQVMVKVIATTVDAADVHVDFPATTPHADHATRQSAQHLLEYLVKHHAHGNVDGAKQTYDPAAVHYTWNLHTVLSILETTDYVQLTLRDSSGCYQWRTQPQYVPSKLATLASAPPSPPPAQSHPSQHAPTPTSTPVSPLEANPDPLLRSLRKNAASLTSWSTEGWEGNSGGKHATDASAKRHEAQVTLFQSLLQSQSNDFVQHRRIATVNLLEPPPPAHSTTHIARRLLSQLGFLSVASWGSLLPLLPSSGQLVKDLQALDRLPTRETYEIGIAYVVNQPSRAGYDVVNLVTTSTCSDAYLGFLATMGSAVDAHSYGGFLGYLDRNLPDSRALVYAQHNYEVAYYVPTLGHASVLDKAEVLIVWNECQQNYRPGTALWASAYNLPPPKACVTIVIDPLDDGLFCVRICVDGSAFDLSNGDATRAADDTFSGRVLGPLQDGMVVGSEWLGPLIRQTALNAVHVHRLHLRYKHSLGLSSQSPIRPQEKRTKLIAAIAKQYMDPMLPGDFYSALFVPDKGAVHED</sequence>
<dbReference type="STRING" id="112090.W4GWM1"/>
<accession>W4GWM1</accession>
<dbReference type="SUPFAM" id="SSF48371">
    <property type="entry name" value="ARM repeat"/>
    <property type="match status" value="1"/>
</dbReference>
<feature type="region of interest" description="Disordered" evidence="2">
    <location>
        <begin position="830"/>
        <end position="865"/>
    </location>
</feature>
<dbReference type="Pfam" id="PF20412">
    <property type="entry name" value="RALGAPB_N"/>
    <property type="match status" value="1"/>
</dbReference>
<dbReference type="OrthoDB" id="1749473at2759"/>
<reference evidence="4" key="1">
    <citation type="submission" date="2013-12" db="EMBL/GenBank/DDBJ databases">
        <title>The Genome Sequence of Aphanomyces astaci APO3.</title>
        <authorList>
            <consortium name="The Broad Institute Genomics Platform"/>
            <person name="Russ C."/>
            <person name="Tyler B."/>
            <person name="van West P."/>
            <person name="Dieguez-Uribeondo J."/>
            <person name="Young S.K."/>
            <person name="Zeng Q."/>
            <person name="Gargeya S."/>
            <person name="Fitzgerald M."/>
            <person name="Abouelleil A."/>
            <person name="Alvarado L."/>
            <person name="Chapman S.B."/>
            <person name="Gainer-Dewar J."/>
            <person name="Goldberg J."/>
            <person name="Griggs A."/>
            <person name="Gujja S."/>
            <person name="Hansen M."/>
            <person name="Howarth C."/>
            <person name="Imamovic A."/>
            <person name="Ireland A."/>
            <person name="Larimer J."/>
            <person name="McCowan C."/>
            <person name="Murphy C."/>
            <person name="Pearson M."/>
            <person name="Poon T.W."/>
            <person name="Priest M."/>
            <person name="Roberts A."/>
            <person name="Saif S."/>
            <person name="Shea T."/>
            <person name="Sykes S."/>
            <person name="Wortman J."/>
            <person name="Nusbaum C."/>
            <person name="Birren B."/>
        </authorList>
    </citation>
    <scope>NUCLEOTIDE SEQUENCE [LARGE SCALE GENOMIC DNA]</scope>
    <source>
        <strain evidence="4">APO3</strain>
    </source>
</reference>
<organism evidence="4">
    <name type="scientific">Aphanomyces astaci</name>
    <name type="common">Crayfish plague agent</name>
    <dbReference type="NCBI Taxonomy" id="112090"/>
    <lineage>
        <taxon>Eukaryota</taxon>
        <taxon>Sar</taxon>
        <taxon>Stramenopiles</taxon>
        <taxon>Oomycota</taxon>
        <taxon>Saprolegniomycetes</taxon>
        <taxon>Saprolegniales</taxon>
        <taxon>Verrucalvaceae</taxon>
        <taxon>Aphanomyces</taxon>
    </lineage>
</organism>
<evidence type="ECO:0000256" key="1">
    <source>
        <dbReference type="ARBA" id="ARBA00022468"/>
    </source>
</evidence>
<dbReference type="PANTHER" id="PTHR21344:SF1">
    <property type="entry name" value="RAL GTPASE-ACTIVATING PROTEIN SUBUNIT BETA"/>
    <property type="match status" value="1"/>
</dbReference>
<dbReference type="InterPro" id="IPR000331">
    <property type="entry name" value="Rap/Ran_GAP_dom"/>
</dbReference>
<gene>
    <name evidence="4" type="ORF">H257_04378</name>
</gene>